<name>A0A151AAQ1_9EURY</name>
<proteinExistence type="predicted"/>
<dbReference type="PATRIC" id="fig|1008153.3.peg.3216"/>
<feature type="transmembrane region" description="Helical" evidence="1">
    <location>
        <begin position="54"/>
        <end position="77"/>
    </location>
</feature>
<dbReference type="EMBL" id="LTAZ01000012">
    <property type="protein sequence ID" value="KYH24715.1"/>
    <property type="molecule type" value="Genomic_DNA"/>
</dbReference>
<gene>
    <name evidence="2" type="ORF">HAPAU_30910</name>
</gene>
<dbReference type="Proteomes" id="UP000075321">
    <property type="component" value="Unassembled WGS sequence"/>
</dbReference>
<feature type="transmembrane region" description="Helical" evidence="1">
    <location>
        <begin position="24"/>
        <end position="42"/>
    </location>
</feature>
<dbReference type="AlphaFoldDB" id="A0A151AAQ1"/>
<keyword evidence="1" id="KW-1133">Transmembrane helix</keyword>
<keyword evidence="1" id="KW-0472">Membrane</keyword>
<accession>A0A151AAQ1</accession>
<organism evidence="2 3">
    <name type="scientific">Halalkalicoccus paucihalophilus</name>
    <dbReference type="NCBI Taxonomy" id="1008153"/>
    <lineage>
        <taxon>Archaea</taxon>
        <taxon>Methanobacteriati</taxon>
        <taxon>Methanobacteriota</taxon>
        <taxon>Stenosarchaea group</taxon>
        <taxon>Halobacteria</taxon>
        <taxon>Halobacteriales</taxon>
        <taxon>Halococcaceae</taxon>
        <taxon>Halalkalicoccus</taxon>
    </lineage>
</organism>
<evidence type="ECO:0000313" key="2">
    <source>
        <dbReference type="EMBL" id="KYH24715.1"/>
    </source>
</evidence>
<dbReference type="OrthoDB" id="221164at2157"/>
<dbReference type="InterPro" id="IPR055943">
    <property type="entry name" value="DUF7521"/>
</dbReference>
<sequence>MSLQTALLPSGTIYGAIHDRGSAVLAKLVPFALSLIIAYLAYHGYRRSGREPMRYVSVGFVFIGFGAICEGLIYTAFNTSLMSASLIQAAIVSNELATNTGFDEISPKL</sequence>
<evidence type="ECO:0000256" key="1">
    <source>
        <dbReference type="SAM" id="Phobius"/>
    </source>
</evidence>
<keyword evidence="1" id="KW-0812">Transmembrane</keyword>
<protein>
    <submittedName>
        <fullName evidence="2">Uncharacterized protein</fullName>
    </submittedName>
</protein>
<dbReference type="RefSeq" id="WP_211263604.1">
    <property type="nucleotide sequence ID" value="NZ_LTAZ01000012.1"/>
</dbReference>
<comment type="caution">
    <text evidence="2">The sequence shown here is derived from an EMBL/GenBank/DDBJ whole genome shotgun (WGS) entry which is preliminary data.</text>
</comment>
<evidence type="ECO:0000313" key="3">
    <source>
        <dbReference type="Proteomes" id="UP000075321"/>
    </source>
</evidence>
<keyword evidence="3" id="KW-1185">Reference proteome</keyword>
<reference evidence="2 3" key="1">
    <citation type="submission" date="2016-02" db="EMBL/GenBank/DDBJ databases">
        <title>Genome sequence of Halalkalicoccus paucihalophilus DSM 24557.</title>
        <authorList>
            <person name="Poehlein A."/>
            <person name="Daniel R."/>
        </authorList>
    </citation>
    <scope>NUCLEOTIDE SEQUENCE [LARGE SCALE GENOMIC DNA]</scope>
    <source>
        <strain evidence="2 3">DSM 24557</strain>
    </source>
</reference>
<dbReference type="Pfam" id="PF24365">
    <property type="entry name" value="DUF7521"/>
    <property type="match status" value="1"/>
</dbReference>